<dbReference type="SUPFAM" id="SSF51126">
    <property type="entry name" value="Pectin lyase-like"/>
    <property type="match status" value="1"/>
</dbReference>
<feature type="non-terminal residue" evidence="1">
    <location>
        <position position="291"/>
    </location>
</feature>
<gene>
    <name evidence="1" type="ORF">METZ01_LOCUS345340</name>
</gene>
<sequence length="291" mass="31460">MIARVSSIKYSILLILISFSFGRSHISKDTIWSSEKLLTESVVIDEGATLTINSGVKVKIKFVDKNADNLGDIRLLVLGTLKIEGTLSAPVLFEPLEPSSNKDQWVGIIINSKESNNSLRYFSLSNASTGIDVNSRMFLQGVTIQDPGKTGINIRPVPDGRVLIMDVTILNSAGHGVIINSPNVFINWMRIESCSGHGLVNESLGIVNASNLKIINSFDTGLFNHGDISITNAIIDHNRHGVMSFSGNLDIKGSSIRSNRVNGLLLGGDGENNIVHTSIEKNSGYGIETTK</sequence>
<dbReference type="InterPro" id="IPR011050">
    <property type="entry name" value="Pectin_lyase_fold/virulence"/>
</dbReference>
<dbReference type="InterPro" id="IPR012334">
    <property type="entry name" value="Pectin_lyas_fold"/>
</dbReference>
<dbReference type="InterPro" id="IPR006626">
    <property type="entry name" value="PbH1"/>
</dbReference>
<accession>A0A382R484</accession>
<dbReference type="Gene3D" id="2.160.20.10">
    <property type="entry name" value="Single-stranded right-handed beta-helix, Pectin lyase-like"/>
    <property type="match status" value="1"/>
</dbReference>
<name>A0A382R484_9ZZZZ</name>
<dbReference type="AlphaFoldDB" id="A0A382R484"/>
<evidence type="ECO:0000313" key="1">
    <source>
        <dbReference type="EMBL" id="SVC92486.1"/>
    </source>
</evidence>
<protein>
    <submittedName>
        <fullName evidence="1">Uncharacterized protein</fullName>
    </submittedName>
</protein>
<organism evidence="1">
    <name type="scientific">marine metagenome</name>
    <dbReference type="NCBI Taxonomy" id="408172"/>
    <lineage>
        <taxon>unclassified sequences</taxon>
        <taxon>metagenomes</taxon>
        <taxon>ecological metagenomes</taxon>
    </lineage>
</organism>
<dbReference type="SMART" id="SM00710">
    <property type="entry name" value="PbH1"/>
    <property type="match status" value="4"/>
</dbReference>
<reference evidence="1" key="1">
    <citation type="submission" date="2018-05" db="EMBL/GenBank/DDBJ databases">
        <authorList>
            <person name="Lanie J.A."/>
            <person name="Ng W.-L."/>
            <person name="Kazmierczak K.M."/>
            <person name="Andrzejewski T.M."/>
            <person name="Davidsen T.M."/>
            <person name="Wayne K.J."/>
            <person name="Tettelin H."/>
            <person name="Glass J.I."/>
            <person name="Rusch D."/>
            <person name="Podicherti R."/>
            <person name="Tsui H.-C.T."/>
            <person name="Winkler M.E."/>
        </authorList>
    </citation>
    <scope>NUCLEOTIDE SEQUENCE</scope>
</reference>
<proteinExistence type="predicted"/>
<dbReference type="EMBL" id="UINC01118985">
    <property type="protein sequence ID" value="SVC92486.1"/>
    <property type="molecule type" value="Genomic_DNA"/>
</dbReference>